<gene>
    <name evidence="2" type="ORF">DPMN_104861</name>
</gene>
<keyword evidence="3" id="KW-1185">Reference proteome</keyword>
<accession>A0A9D4K1F9</accession>
<protein>
    <recommendedName>
        <fullName evidence="4">DUF19 domain-containing protein</fullName>
    </recommendedName>
</protein>
<proteinExistence type="predicted"/>
<dbReference type="AlphaFoldDB" id="A0A9D4K1F9"/>
<evidence type="ECO:0000313" key="3">
    <source>
        <dbReference type="Proteomes" id="UP000828390"/>
    </source>
</evidence>
<evidence type="ECO:0000313" key="2">
    <source>
        <dbReference type="EMBL" id="KAH3831591.1"/>
    </source>
</evidence>
<keyword evidence="1" id="KW-0732">Signal</keyword>
<dbReference type="Proteomes" id="UP000828390">
    <property type="component" value="Unassembled WGS sequence"/>
</dbReference>
<feature type="chain" id="PRO_5039351336" description="DUF19 domain-containing protein" evidence="1">
    <location>
        <begin position="21"/>
        <end position="195"/>
    </location>
</feature>
<comment type="caution">
    <text evidence="2">The sequence shown here is derived from an EMBL/GenBank/DDBJ whole genome shotgun (WGS) entry which is preliminary data.</text>
</comment>
<organism evidence="2 3">
    <name type="scientific">Dreissena polymorpha</name>
    <name type="common">Zebra mussel</name>
    <name type="synonym">Mytilus polymorpha</name>
    <dbReference type="NCBI Taxonomy" id="45954"/>
    <lineage>
        <taxon>Eukaryota</taxon>
        <taxon>Metazoa</taxon>
        <taxon>Spiralia</taxon>
        <taxon>Lophotrochozoa</taxon>
        <taxon>Mollusca</taxon>
        <taxon>Bivalvia</taxon>
        <taxon>Autobranchia</taxon>
        <taxon>Heteroconchia</taxon>
        <taxon>Euheterodonta</taxon>
        <taxon>Imparidentia</taxon>
        <taxon>Neoheterodontei</taxon>
        <taxon>Myida</taxon>
        <taxon>Dreissenoidea</taxon>
        <taxon>Dreissenidae</taxon>
        <taxon>Dreissena</taxon>
    </lineage>
</organism>
<sequence>MIKYEGLLWTLLCCITVSNGFVVDNDCQTSDPHLPPISPCIEIMEWSIKRNDTTDICRMYSEAINCIAKRPQSQGCSFQQILTHYGSYVAAELSLPLNQCTVKEEPVICSDPTRLSVLGFNVCLPAWEPFEAAFGFDGCTYITFLHDCFADRSESIGPKCSKSEVTAAVMSEGALTWLNANYKSLVPRMNSTCGI</sequence>
<name>A0A9D4K1F9_DREPO</name>
<dbReference type="EMBL" id="JAIWYP010000004">
    <property type="protein sequence ID" value="KAH3831591.1"/>
    <property type="molecule type" value="Genomic_DNA"/>
</dbReference>
<evidence type="ECO:0000256" key="1">
    <source>
        <dbReference type="SAM" id="SignalP"/>
    </source>
</evidence>
<reference evidence="2" key="1">
    <citation type="journal article" date="2019" name="bioRxiv">
        <title>The Genome of the Zebra Mussel, Dreissena polymorpha: A Resource for Invasive Species Research.</title>
        <authorList>
            <person name="McCartney M.A."/>
            <person name="Auch B."/>
            <person name="Kono T."/>
            <person name="Mallez S."/>
            <person name="Zhang Y."/>
            <person name="Obille A."/>
            <person name="Becker A."/>
            <person name="Abrahante J.E."/>
            <person name="Garbe J."/>
            <person name="Badalamenti J.P."/>
            <person name="Herman A."/>
            <person name="Mangelson H."/>
            <person name="Liachko I."/>
            <person name="Sullivan S."/>
            <person name="Sone E.D."/>
            <person name="Koren S."/>
            <person name="Silverstein K.A.T."/>
            <person name="Beckman K.B."/>
            <person name="Gohl D.M."/>
        </authorList>
    </citation>
    <scope>NUCLEOTIDE SEQUENCE</scope>
    <source>
        <strain evidence="2">Duluth1</strain>
        <tissue evidence="2">Whole animal</tissue>
    </source>
</reference>
<evidence type="ECO:0008006" key="4">
    <source>
        <dbReference type="Google" id="ProtNLM"/>
    </source>
</evidence>
<reference evidence="2" key="2">
    <citation type="submission" date="2020-11" db="EMBL/GenBank/DDBJ databases">
        <authorList>
            <person name="McCartney M.A."/>
            <person name="Auch B."/>
            <person name="Kono T."/>
            <person name="Mallez S."/>
            <person name="Becker A."/>
            <person name="Gohl D.M."/>
            <person name="Silverstein K.A.T."/>
            <person name="Koren S."/>
            <person name="Bechman K.B."/>
            <person name="Herman A."/>
            <person name="Abrahante J.E."/>
            <person name="Garbe J."/>
        </authorList>
    </citation>
    <scope>NUCLEOTIDE SEQUENCE</scope>
    <source>
        <strain evidence="2">Duluth1</strain>
        <tissue evidence="2">Whole animal</tissue>
    </source>
</reference>
<feature type="signal peptide" evidence="1">
    <location>
        <begin position="1"/>
        <end position="20"/>
    </location>
</feature>